<protein>
    <recommendedName>
        <fullName evidence="5">Elongator complex protein 2</fullName>
    </recommendedName>
</protein>
<dbReference type="GO" id="GO:0002098">
    <property type="term" value="P:tRNA wobble uridine modification"/>
    <property type="evidence" value="ECO:0007669"/>
    <property type="project" value="InterPro"/>
</dbReference>
<dbReference type="GO" id="GO:0033588">
    <property type="term" value="C:elongator holoenzyme complex"/>
    <property type="evidence" value="ECO:0007669"/>
    <property type="project" value="InterPro"/>
</dbReference>
<keyword evidence="14" id="KW-1185">Reference proteome</keyword>
<evidence type="ECO:0000313" key="13">
    <source>
        <dbReference type="Ensembl" id="ENSTNIP00000005717.1"/>
    </source>
</evidence>
<dbReference type="OMA" id="NPRSHCL"/>
<dbReference type="PANTHER" id="PTHR44111">
    <property type="entry name" value="ELONGATOR COMPLEX PROTEIN 2"/>
    <property type="match status" value="1"/>
</dbReference>
<name>H3CBU5_TETNG</name>
<feature type="repeat" description="WD" evidence="11">
    <location>
        <begin position="198"/>
        <end position="234"/>
    </location>
</feature>
<feature type="region of interest" description="Disordered" evidence="12">
    <location>
        <begin position="475"/>
        <end position="535"/>
    </location>
</feature>
<dbReference type="Ensembl" id="ENSTNIT00000005865.1">
    <property type="protein sequence ID" value="ENSTNIP00000005717.1"/>
    <property type="gene ID" value="ENSTNIG00000003144.1"/>
</dbReference>
<evidence type="ECO:0000256" key="1">
    <source>
        <dbReference type="ARBA" id="ARBA00004123"/>
    </source>
</evidence>
<evidence type="ECO:0000256" key="10">
    <source>
        <dbReference type="ARBA" id="ARBA00023242"/>
    </source>
</evidence>
<evidence type="ECO:0000256" key="9">
    <source>
        <dbReference type="ARBA" id="ARBA00022737"/>
    </source>
</evidence>
<dbReference type="PROSITE" id="PS50082">
    <property type="entry name" value="WD_REPEATS_2"/>
    <property type="match status" value="3"/>
</dbReference>
<feature type="repeat" description="WD" evidence="11">
    <location>
        <begin position="654"/>
        <end position="685"/>
    </location>
</feature>
<dbReference type="Proteomes" id="UP000007303">
    <property type="component" value="Unassembled WGS sequence"/>
</dbReference>
<dbReference type="PANTHER" id="PTHR44111:SF1">
    <property type="entry name" value="ELONGATOR COMPLEX PROTEIN 2"/>
    <property type="match status" value="1"/>
</dbReference>
<evidence type="ECO:0000256" key="7">
    <source>
        <dbReference type="ARBA" id="ARBA00022574"/>
    </source>
</evidence>
<dbReference type="SUPFAM" id="SSF50978">
    <property type="entry name" value="WD40 repeat-like"/>
    <property type="match status" value="2"/>
</dbReference>
<accession>H3CBU5</accession>
<dbReference type="InterPro" id="IPR037289">
    <property type="entry name" value="Elp2"/>
</dbReference>
<proteinExistence type="inferred from homology"/>
<evidence type="ECO:0000256" key="5">
    <source>
        <dbReference type="ARBA" id="ARBA00020267"/>
    </source>
</evidence>
<dbReference type="InterPro" id="IPR036322">
    <property type="entry name" value="WD40_repeat_dom_sf"/>
</dbReference>
<reference evidence="13" key="3">
    <citation type="submission" date="2025-09" db="UniProtKB">
        <authorList>
            <consortium name="Ensembl"/>
        </authorList>
    </citation>
    <scope>IDENTIFICATION</scope>
</reference>
<reference evidence="14" key="1">
    <citation type="journal article" date="2004" name="Nature">
        <title>Genome duplication in the teleost fish Tetraodon nigroviridis reveals the early vertebrate proto-karyotype.</title>
        <authorList>
            <person name="Jaillon O."/>
            <person name="Aury J.-M."/>
            <person name="Brunet F."/>
            <person name="Petit J.-L."/>
            <person name="Stange-Thomann N."/>
            <person name="Mauceli E."/>
            <person name="Bouneau L."/>
            <person name="Fischer C."/>
            <person name="Ozouf-Costaz C."/>
            <person name="Bernot A."/>
            <person name="Nicaud S."/>
            <person name="Jaffe D."/>
            <person name="Fisher S."/>
            <person name="Lutfalla G."/>
            <person name="Dossat C."/>
            <person name="Segurens B."/>
            <person name="Dasilva C."/>
            <person name="Salanoubat M."/>
            <person name="Levy M."/>
            <person name="Boudet N."/>
            <person name="Castellano S."/>
            <person name="Anthouard V."/>
            <person name="Jubin C."/>
            <person name="Castelli V."/>
            <person name="Katinka M."/>
            <person name="Vacherie B."/>
            <person name="Biemont C."/>
            <person name="Skalli Z."/>
            <person name="Cattolico L."/>
            <person name="Poulain J."/>
            <person name="De Berardinis V."/>
            <person name="Cruaud C."/>
            <person name="Duprat S."/>
            <person name="Brottier P."/>
            <person name="Coutanceau J.-P."/>
            <person name="Gouzy J."/>
            <person name="Parra G."/>
            <person name="Lardier G."/>
            <person name="Chapple C."/>
            <person name="McKernan K.J."/>
            <person name="McEwan P."/>
            <person name="Bosak S."/>
            <person name="Kellis M."/>
            <person name="Volff J.-N."/>
            <person name="Guigo R."/>
            <person name="Zody M.C."/>
            <person name="Mesirov J."/>
            <person name="Lindblad-Toh K."/>
            <person name="Birren B."/>
            <person name="Nusbaum C."/>
            <person name="Kahn D."/>
            <person name="Robinson-Rechavi M."/>
            <person name="Laudet V."/>
            <person name="Schachter V."/>
            <person name="Quetier F."/>
            <person name="Saurin W."/>
            <person name="Scarpelli C."/>
            <person name="Wincker P."/>
            <person name="Lander E.S."/>
            <person name="Weissenbach J."/>
            <person name="Roest Crollius H."/>
        </authorList>
    </citation>
    <scope>NUCLEOTIDE SEQUENCE [LARGE SCALE GENOMIC DNA]</scope>
</reference>
<dbReference type="Pfam" id="PF00400">
    <property type="entry name" value="WD40"/>
    <property type="match status" value="5"/>
</dbReference>
<dbReference type="FunFam" id="2.130.10.10:FF:000771">
    <property type="entry name" value="Elongator acetyltransferase complex subunit 2"/>
    <property type="match status" value="1"/>
</dbReference>
<dbReference type="GO" id="GO:0005737">
    <property type="term" value="C:cytoplasm"/>
    <property type="evidence" value="ECO:0007669"/>
    <property type="project" value="UniProtKB-SubCell"/>
</dbReference>
<feature type="region of interest" description="Disordered" evidence="12">
    <location>
        <begin position="780"/>
        <end position="809"/>
    </location>
</feature>
<feature type="repeat" description="WD" evidence="11">
    <location>
        <begin position="52"/>
        <end position="98"/>
    </location>
</feature>
<feature type="compositionally biased region" description="Basic and acidic residues" evidence="12">
    <location>
        <begin position="786"/>
        <end position="795"/>
    </location>
</feature>
<dbReference type="InterPro" id="IPR015943">
    <property type="entry name" value="WD40/YVTN_repeat-like_dom_sf"/>
</dbReference>
<feature type="compositionally biased region" description="Polar residues" evidence="12">
    <location>
        <begin position="493"/>
        <end position="509"/>
    </location>
</feature>
<dbReference type="AlphaFoldDB" id="H3CBU5"/>
<dbReference type="Gene3D" id="2.130.10.10">
    <property type="entry name" value="YVTN repeat-like/Quinoprotein amine dehydrogenase"/>
    <property type="match status" value="3"/>
</dbReference>
<keyword evidence="8" id="KW-0819">tRNA processing</keyword>
<dbReference type="UniPathway" id="UPA00988"/>
<evidence type="ECO:0000256" key="3">
    <source>
        <dbReference type="ARBA" id="ARBA00005043"/>
    </source>
</evidence>
<organism evidence="13 14">
    <name type="scientific">Tetraodon nigroviridis</name>
    <name type="common">Spotted green pufferfish</name>
    <name type="synonym">Chelonodon nigroviridis</name>
    <dbReference type="NCBI Taxonomy" id="99883"/>
    <lineage>
        <taxon>Eukaryota</taxon>
        <taxon>Metazoa</taxon>
        <taxon>Chordata</taxon>
        <taxon>Craniata</taxon>
        <taxon>Vertebrata</taxon>
        <taxon>Euteleostomi</taxon>
        <taxon>Actinopterygii</taxon>
        <taxon>Neopterygii</taxon>
        <taxon>Teleostei</taxon>
        <taxon>Neoteleostei</taxon>
        <taxon>Acanthomorphata</taxon>
        <taxon>Eupercaria</taxon>
        <taxon>Tetraodontiformes</taxon>
        <taxon>Tetradontoidea</taxon>
        <taxon>Tetraodontidae</taxon>
        <taxon>Tetraodon</taxon>
    </lineage>
</organism>
<comment type="similarity">
    <text evidence="4">Belongs to the WD repeat ELP2 family.</text>
</comment>
<evidence type="ECO:0000256" key="2">
    <source>
        <dbReference type="ARBA" id="ARBA00004496"/>
    </source>
</evidence>
<evidence type="ECO:0000256" key="6">
    <source>
        <dbReference type="ARBA" id="ARBA00022490"/>
    </source>
</evidence>
<evidence type="ECO:0000256" key="8">
    <source>
        <dbReference type="ARBA" id="ARBA00022694"/>
    </source>
</evidence>
<comment type="subcellular location">
    <subcellularLocation>
        <location evidence="2">Cytoplasm</location>
    </subcellularLocation>
    <subcellularLocation>
        <location evidence="1">Nucleus</location>
    </subcellularLocation>
</comment>
<dbReference type="STRING" id="99883.ENSTNIP00000005717"/>
<evidence type="ECO:0000313" key="14">
    <source>
        <dbReference type="Proteomes" id="UP000007303"/>
    </source>
</evidence>
<keyword evidence="6" id="KW-0963">Cytoplasm</keyword>
<comment type="pathway">
    <text evidence="3">tRNA modification; 5-methoxycarbonylmethyl-2-thiouridine-tRNA biosynthesis.</text>
</comment>
<reference evidence="13" key="2">
    <citation type="submission" date="2025-08" db="UniProtKB">
        <authorList>
            <consortium name="Ensembl"/>
        </authorList>
    </citation>
    <scope>IDENTIFICATION</scope>
</reference>
<dbReference type="FunCoup" id="H3CBU5">
    <property type="interactions" value="1531"/>
</dbReference>
<sequence length="831" mass="91915">MAAPIIETCHVACCANRTPNVVSWGRGGTIAFGTCHSVALYDPLEKRVLTLLNGHTGRVNVVKWIHKPECASERHLVSGGSDSRIIIWEARDDKYIQSVECKGHTGPVCALDAIYLESNILVASAASDSTVRLWLCTEAKEAKCLHTLSFGSSFMMDVSLALLPGSSAVPILACGGDTSQVLLYVLSSGQQLQRAMSLPGHEDWVRGVAWASRSGELLLASCSQDCLIRVWKLRAKCRTDARVEDDRDVIRMKEDVFEVMEREFAVSLETVLAGHENWVYGLHWQPPTYEGGESQQPLSLLSASMDKTMIIWAPEEGSGVWVEQVSVQESGVYVIAMLKCRGPQAIGAAVRGVSSRWFHLRRQERLMNDHRNQVAHEAAVVGASGGKLRIFSTDGFYANKTGWNQSLLQGGLFSFSACCLRALVHFQYLLPSSNHLPRVRKPPQLCSGPFQHWSNQNMNNNTRCQFSNESLLNGRISPAPGLNRRSNPEEGTTRASSIPARTQKPTPQSLRLIARNTHTHSGARPDKVKRSQRRSNKPPVLLRAVLLLFSSWSELEDTPGNNPPCTRVFADCTRAAGVFFSCRAFEHSDMKLRSTVASPWLYSCARTPVVIRVFCFSCRSRLLMIFLLSPSISFCRHVRTEPLFSLLAHTGKATAVHARIIWSCDWSPDSKYFVTSSRDKKVIVWGPCGLDAAADASPPPEIKPCSSTLDVGDSATAVSFCPVFCTDNRYLLAVGLECGRILLYTWRPQRQTGDGHDWNRCGQTDASQSHTLAVKRLRWRPRAGRAGRDHDKEDGQPDAGSETEQDSSWLQLASASADHSVKIFNVNKRAL</sequence>
<keyword evidence="7 11" id="KW-0853">WD repeat</keyword>
<evidence type="ECO:0000256" key="11">
    <source>
        <dbReference type="PROSITE-ProRule" id="PRU00221"/>
    </source>
</evidence>
<dbReference type="GeneTree" id="ENSGT00390000000916"/>
<evidence type="ECO:0000256" key="12">
    <source>
        <dbReference type="SAM" id="MobiDB-lite"/>
    </source>
</evidence>
<keyword evidence="10" id="KW-0539">Nucleus</keyword>
<dbReference type="SMART" id="SM00320">
    <property type="entry name" value="WD40"/>
    <property type="match status" value="6"/>
</dbReference>
<dbReference type="PROSITE" id="PS50294">
    <property type="entry name" value="WD_REPEATS_REGION"/>
    <property type="match status" value="1"/>
</dbReference>
<dbReference type="HOGENOM" id="CLU_006430_1_0_1"/>
<keyword evidence="9" id="KW-0677">Repeat</keyword>
<dbReference type="GO" id="GO:0005634">
    <property type="term" value="C:nucleus"/>
    <property type="evidence" value="ECO:0007669"/>
    <property type="project" value="UniProtKB-SubCell"/>
</dbReference>
<dbReference type="InParanoid" id="H3CBU5"/>
<dbReference type="InterPro" id="IPR001680">
    <property type="entry name" value="WD40_rpt"/>
</dbReference>
<evidence type="ECO:0000256" key="4">
    <source>
        <dbReference type="ARBA" id="ARBA00005881"/>
    </source>
</evidence>